<dbReference type="InterPro" id="IPR056768">
    <property type="entry name" value="THU_Piezo"/>
</dbReference>
<evidence type="ECO:0000313" key="4">
    <source>
        <dbReference type="Proteomes" id="UP000887566"/>
    </source>
</evidence>
<feature type="domain" description="Piezo transmembrane helical unit" evidence="2">
    <location>
        <begin position="3"/>
        <end position="106"/>
    </location>
</feature>
<protein>
    <submittedName>
        <fullName evidence="5">Piezo non-specific cation channel R-Ras-binding domain-containing protein</fullName>
    </submittedName>
</protein>
<sequence>CSGVISLPLPLLVFFWGTLCSPRPPKLFWIILIAYTELIVILKFIFQFGFFGWNKESVRITHVTDVYFFPRVIGIEKMAFYAFWDIALLVSLFFHRYMLRRLGLWKDATRIASLTETADTSIGSTHKPNVVIMDDSETVELQELSNSSDSTARNGTTLDPNQIELVQVRGDVGDSKAAGDAGSSNALCGPVGRFYRRLFNPTFRYVRDLYPLMFLMDVIAFFIVTFGYSSFGEGGSGSVVADIQTNRVPLSFVVMLIVLSILIVIDRGLYLRKATICKLIFQYLLVIFIHAWIFFSLPAITARAAMNNGVAQFLYVVKCIYFLISAWQIRNGYPRLCIGNLLTHAYGIFNMVAFKVFMAVPFLFELRTAIDWTWTETTMPLFDFFNMENFFANIYNLKCARHMEAEYPAPRGVPKGKVVKYAMGIPLIVLLVLIIWLPLLAFSLINSIGVRLIPDRVDVTIGIAGYPPLYKMEASGIELKPLSASEFQKLIGNYANAPAASDQSKVLLARQAVAFMNEYAEYDTLKVLLRPQSETYWPISGPSRTALLFELQQN</sequence>
<feature type="transmembrane region" description="Helical" evidence="1">
    <location>
        <begin position="421"/>
        <end position="445"/>
    </location>
</feature>
<evidence type="ECO:0000313" key="5">
    <source>
        <dbReference type="WBParaSite" id="PSAMB.scaffold8082size6653.g30929.t2"/>
    </source>
</evidence>
<evidence type="ECO:0000259" key="3">
    <source>
        <dbReference type="Pfam" id="PF24874"/>
    </source>
</evidence>
<dbReference type="Proteomes" id="UP000887566">
    <property type="component" value="Unplaced"/>
</dbReference>
<dbReference type="GO" id="GO:0071260">
    <property type="term" value="P:cellular response to mechanical stimulus"/>
    <property type="evidence" value="ECO:0007669"/>
    <property type="project" value="TreeGrafter"/>
</dbReference>
<dbReference type="InterPro" id="IPR027272">
    <property type="entry name" value="Piezo"/>
</dbReference>
<proteinExistence type="predicted"/>
<feature type="transmembrane region" description="Helical" evidence="1">
    <location>
        <begin position="312"/>
        <end position="329"/>
    </location>
</feature>
<dbReference type="GO" id="GO:0005261">
    <property type="term" value="F:monoatomic cation channel activity"/>
    <property type="evidence" value="ECO:0007669"/>
    <property type="project" value="TreeGrafter"/>
</dbReference>
<keyword evidence="1" id="KW-0812">Transmembrane</keyword>
<dbReference type="PANTHER" id="PTHR13167:SF25">
    <property type="entry name" value="PIEZO-TYPE MECHANOSENSITIVE ION CHANNEL COMPONENT"/>
    <property type="match status" value="1"/>
</dbReference>
<keyword evidence="1" id="KW-0472">Membrane</keyword>
<feature type="transmembrane region" description="Helical" evidence="1">
    <location>
        <begin position="281"/>
        <end position="300"/>
    </location>
</feature>
<feature type="transmembrane region" description="Helical" evidence="1">
    <location>
        <begin position="27"/>
        <end position="46"/>
    </location>
</feature>
<evidence type="ECO:0000256" key="1">
    <source>
        <dbReference type="SAM" id="Phobius"/>
    </source>
</evidence>
<organism evidence="4 5">
    <name type="scientific">Plectus sambesii</name>
    <dbReference type="NCBI Taxonomy" id="2011161"/>
    <lineage>
        <taxon>Eukaryota</taxon>
        <taxon>Metazoa</taxon>
        <taxon>Ecdysozoa</taxon>
        <taxon>Nematoda</taxon>
        <taxon>Chromadorea</taxon>
        <taxon>Plectida</taxon>
        <taxon>Plectina</taxon>
        <taxon>Plectoidea</taxon>
        <taxon>Plectidae</taxon>
        <taxon>Plectus</taxon>
    </lineage>
</organism>
<dbReference type="Pfam" id="PF23188">
    <property type="entry name" value="THU_Piezo1"/>
    <property type="match status" value="1"/>
</dbReference>
<reference evidence="5" key="1">
    <citation type="submission" date="2022-11" db="UniProtKB">
        <authorList>
            <consortium name="WormBaseParasite"/>
        </authorList>
    </citation>
    <scope>IDENTIFICATION</scope>
</reference>
<dbReference type="GO" id="GO:0008381">
    <property type="term" value="F:mechanosensitive monoatomic ion channel activity"/>
    <property type="evidence" value="ECO:0007669"/>
    <property type="project" value="InterPro"/>
</dbReference>
<feature type="transmembrane region" description="Helical" evidence="1">
    <location>
        <begin position="78"/>
        <end position="99"/>
    </location>
</feature>
<dbReference type="PANTHER" id="PTHR13167">
    <property type="entry name" value="PIEZO-TYPE MECHANOSENSITIVE ION CHANNEL COMPONENT"/>
    <property type="match status" value="1"/>
</dbReference>
<feature type="transmembrane region" description="Helical" evidence="1">
    <location>
        <begin position="209"/>
        <end position="228"/>
    </location>
</feature>
<feature type="domain" description="Piezo THU9 and anchor" evidence="3">
    <location>
        <begin position="207"/>
        <end position="443"/>
    </location>
</feature>
<feature type="transmembrane region" description="Helical" evidence="1">
    <location>
        <begin position="248"/>
        <end position="269"/>
    </location>
</feature>
<dbReference type="InterPro" id="IPR056770">
    <property type="entry name" value="Piezo_THU9_anchor"/>
</dbReference>
<name>A0A914XFR5_9BILA</name>
<dbReference type="WBParaSite" id="PSAMB.scaffold8082size6653.g30929.t2">
    <property type="protein sequence ID" value="PSAMB.scaffold8082size6653.g30929.t2"/>
    <property type="gene ID" value="PSAMB.scaffold8082size6653.g30929"/>
</dbReference>
<keyword evidence="1" id="KW-1133">Transmembrane helix</keyword>
<dbReference type="AlphaFoldDB" id="A0A914XFR5"/>
<dbReference type="GO" id="GO:0005886">
    <property type="term" value="C:plasma membrane"/>
    <property type="evidence" value="ECO:0007669"/>
    <property type="project" value="TreeGrafter"/>
</dbReference>
<dbReference type="Pfam" id="PF24874">
    <property type="entry name" value="Piezo_THU9_anchor"/>
    <property type="match status" value="1"/>
</dbReference>
<dbReference type="GO" id="GO:0042391">
    <property type="term" value="P:regulation of membrane potential"/>
    <property type="evidence" value="ECO:0007669"/>
    <property type="project" value="TreeGrafter"/>
</dbReference>
<accession>A0A914XFR5</accession>
<feature type="transmembrane region" description="Helical" evidence="1">
    <location>
        <begin position="341"/>
        <end position="364"/>
    </location>
</feature>
<dbReference type="GO" id="GO:0050982">
    <property type="term" value="P:detection of mechanical stimulus"/>
    <property type="evidence" value="ECO:0007669"/>
    <property type="project" value="TreeGrafter"/>
</dbReference>
<keyword evidence="4" id="KW-1185">Reference proteome</keyword>
<evidence type="ECO:0000259" key="2">
    <source>
        <dbReference type="Pfam" id="PF23188"/>
    </source>
</evidence>